<evidence type="ECO:0000256" key="8">
    <source>
        <dbReference type="SAM" id="SignalP"/>
    </source>
</evidence>
<comment type="similarity">
    <text evidence="2">Belongs to the outer membrane factor (OMF) (TC 1.B.17) family.</text>
</comment>
<keyword evidence="5" id="KW-0812">Transmembrane</keyword>
<dbReference type="InterPro" id="IPR051906">
    <property type="entry name" value="TolC-like"/>
</dbReference>
<dbReference type="PIRSF" id="PIRSF001892">
    <property type="entry name" value="CyaE"/>
    <property type="match status" value="1"/>
</dbReference>
<keyword evidence="3" id="KW-0813">Transport</keyword>
<evidence type="ECO:0000256" key="6">
    <source>
        <dbReference type="ARBA" id="ARBA00023136"/>
    </source>
</evidence>
<keyword evidence="8" id="KW-0732">Signal</keyword>
<dbReference type="EMBL" id="JBHSWI010000001">
    <property type="protein sequence ID" value="MFC6646383.1"/>
    <property type="molecule type" value="Genomic_DNA"/>
</dbReference>
<evidence type="ECO:0000256" key="2">
    <source>
        <dbReference type="ARBA" id="ARBA00007613"/>
    </source>
</evidence>
<evidence type="ECO:0000256" key="1">
    <source>
        <dbReference type="ARBA" id="ARBA00004442"/>
    </source>
</evidence>
<feature type="signal peptide" evidence="8">
    <location>
        <begin position="1"/>
        <end position="30"/>
    </location>
</feature>
<dbReference type="Proteomes" id="UP001596391">
    <property type="component" value="Unassembled WGS sequence"/>
</dbReference>
<comment type="subcellular location">
    <subcellularLocation>
        <location evidence="1">Cell outer membrane</location>
    </subcellularLocation>
</comment>
<dbReference type="Gene3D" id="1.20.1600.10">
    <property type="entry name" value="Outer membrane efflux proteins (OEP)"/>
    <property type="match status" value="1"/>
</dbReference>
<accession>A0ABW1ZBK0</accession>
<evidence type="ECO:0000313" key="9">
    <source>
        <dbReference type="EMBL" id="MFC6646383.1"/>
    </source>
</evidence>
<organism evidence="9 10">
    <name type="scientific">Granulicella cerasi</name>
    <dbReference type="NCBI Taxonomy" id="741063"/>
    <lineage>
        <taxon>Bacteria</taxon>
        <taxon>Pseudomonadati</taxon>
        <taxon>Acidobacteriota</taxon>
        <taxon>Terriglobia</taxon>
        <taxon>Terriglobales</taxon>
        <taxon>Acidobacteriaceae</taxon>
        <taxon>Granulicella</taxon>
    </lineage>
</organism>
<evidence type="ECO:0000256" key="3">
    <source>
        <dbReference type="ARBA" id="ARBA00022448"/>
    </source>
</evidence>
<dbReference type="InterPro" id="IPR003423">
    <property type="entry name" value="OMP_efflux"/>
</dbReference>
<name>A0ABW1ZBK0_9BACT</name>
<dbReference type="PANTHER" id="PTHR30026:SF20">
    <property type="entry name" value="OUTER MEMBRANE PROTEIN TOLC"/>
    <property type="match status" value="1"/>
</dbReference>
<reference evidence="10" key="1">
    <citation type="journal article" date="2019" name="Int. J. Syst. Evol. Microbiol.">
        <title>The Global Catalogue of Microorganisms (GCM) 10K type strain sequencing project: providing services to taxonomists for standard genome sequencing and annotation.</title>
        <authorList>
            <consortium name="The Broad Institute Genomics Platform"/>
            <consortium name="The Broad Institute Genome Sequencing Center for Infectious Disease"/>
            <person name="Wu L."/>
            <person name="Ma J."/>
        </authorList>
    </citation>
    <scope>NUCLEOTIDE SEQUENCE [LARGE SCALE GENOMIC DNA]</scope>
    <source>
        <strain evidence="10">CGMCC 1.16026</strain>
    </source>
</reference>
<keyword evidence="7" id="KW-0998">Cell outer membrane</keyword>
<proteinExistence type="inferred from homology"/>
<keyword evidence="6" id="KW-0472">Membrane</keyword>
<protein>
    <submittedName>
        <fullName evidence="9">TolC family protein</fullName>
    </submittedName>
</protein>
<dbReference type="InterPro" id="IPR028351">
    <property type="entry name" value="CyaE"/>
</dbReference>
<evidence type="ECO:0000256" key="5">
    <source>
        <dbReference type="ARBA" id="ARBA00022692"/>
    </source>
</evidence>
<keyword evidence="10" id="KW-1185">Reference proteome</keyword>
<sequence length="494" mass="53025">MKHSSGLPVLSSRIATTLGLAACLSSAGFAQVMLPAQAAKAPACASAARHVSGCSGSACDATPVPELDSKQQYDLPTLIDMAESLSPETCIAWATAKRSLEQAGIARAEYLPVMAFVAHGGDSRSIVPFPKPIAPRGYVIAEIPEIVVQAELEYKLLDFGRPARVDAAKLAAQASSLRMTRTQQQVAFNTARGFYRVQETEGQLAAAKQILNTAQTLQANAQMQFDNGRATLPDVQNADAGAAEAQFDLANAEGEVKKAKLALTEAIGVEPTTEIEVVAAEKTRPEEFRANVDEMLQQAWKSRPDLLAREDEFKRAKDSVKNARSRYLPTVSMAAVVGQTNMDPTADYGYLGPASVTTWSAQGQLRWEIFNGARGHELQAAKAEQKAAAEEKRAAEDSVTRQVWEAYVDLQTALEQQRAAQTFLTSSQTSYDSSLDAFRYGVRSLVDVVQAEKLLAQARLASVKAEARTLQSRAALSYALGAMPATATSNGVRP</sequence>
<dbReference type="Pfam" id="PF02321">
    <property type="entry name" value="OEP"/>
    <property type="match status" value="2"/>
</dbReference>
<evidence type="ECO:0000256" key="4">
    <source>
        <dbReference type="ARBA" id="ARBA00022452"/>
    </source>
</evidence>
<comment type="caution">
    <text evidence="9">The sequence shown here is derived from an EMBL/GenBank/DDBJ whole genome shotgun (WGS) entry which is preliminary data.</text>
</comment>
<feature type="chain" id="PRO_5046792982" evidence="8">
    <location>
        <begin position="31"/>
        <end position="494"/>
    </location>
</feature>
<evidence type="ECO:0000313" key="10">
    <source>
        <dbReference type="Proteomes" id="UP001596391"/>
    </source>
</evidence>
<evidence type="ECO:0000256" key="7">
    <source>
        <dbReference type="ARBA" id="ARBA00023237"/>
    </source>
</evidence>
<gene>
    <name evidence="9" type="ORF">ACFQBQ_12470</name>
</gene>
<dbReference type="PANTHER" id="PTHR30026">
    <property type="entry name" value="OUTER MEMBRANE PROTEIN TOLC"/>
    <property type="match status" value="1"/>
</dbReference>
<keyword evidence="4" id="KW-1134">Transmembrane beta strand</keyword>
<dbReference type="SUPFAM" id="SSF56954">
    <property type="entry name" value="Outer membrane efflux proteins (OEP)"/>
    <property type="match status" value="1"/>
</dbReference>
<dbReference type="RefSeq" id="WP_263370057.1">
    <property type="nucleotide sequence ID" value="NZ_JAGSYD010000001.1"/>
</dbReference>